<dbReference type="PROSITE" id="PS00130">
    <property type="entry name" value="U_DNA_GLYCOSYLASE"/>
    <property type="match status" value="1"/>
</dbReference>
<keyword evidence="8 9" id="KW-0234">DNA repair</keyword>
<dbReference type="Gene3D" id="3.40.470.10">
    <property type="entry name" value="Uracil-DNA glycosylase-like domain"/>
    <property type="match status" value="1"/>
</dbReference>
<dbReference type="NCBIfam" id="NF003589">
    <property type="entry name" value="PRK05254.1-2"/>
    <property type="match status" value="1"/>
</dbReference>
<name>A0A654KJ40_TAYEM</name>
<evidence type="ECO:0000256" key="8">
    <source>
        <dbReference type="ARBA" id="ARBA00023204"/>
    </source>
</evidence>
<evidence type="ECO:0000313" key="13">
    <source>
        <dbReference type="EMBL" id="ADU92425.1"/>
    </source>
</evidence>
<evidence type="ECO:0000256" key="2">
    <source>
        <dbReference type="ARBA" id="ARBA00002631"/>
    </source>
</evidence>
<accession>A0A654KJ40</accession>
<dbReference type="InterPro" id="IPR005122">
    <property type="entry name" value="Uracil-DNA_glycosylase-like"/>
</dbReference>
<evidence type="ECO:0000256" key="7">
    <source>
        <dbReference type="ARBA" id="ARBA00022801"/>
    </source>
</evidence>
<reference evidence="13 14" key="1">
    <citation type="journal article" date="2011" name="J. Bacteriol.">
        <title>Genome sequence of Taylorella equigenitalis MCE9, the causative agent of contagious equine metritis.</title>
        <authorList>
            <person name="Hebert L."/>
            <person name="Moumen B."/>
            <person name="Duquesne F."/>
            <person name="Breuil M.F."/>
            <person name="Laugier C."/>
            <person name="Batto J.M."/>
            <person name="Renault P."/>
            <person name="Petry S."/>
        </authorList>
    </citation>
    <scope>NUCLEOTIDE SEQUENCE [LARGE SCALE GENOMIC DNA]</scope>
    <source>
        <strain evidence="13 14">MCE9</strain>
    </source>
</reference>
<dbReference type="NCBIfam" id="TIGR00628">
    <property type="entry name" value="ung"/>
    <property type="match status" value="1"/>
</dbReference>
<dbReference type="NCBIfam" id="NF003591">
    <property type="entry name" value="PRK05254.1-4"/>
    <property type="match status" value="1"/>
</dbReference>
<evidence type="ECO:0000256" key="9">
    <source>
        <dbReference type="HAMAP-Rule" id="MF_00148"/>
    </source>
</evidence>
<dbReference type="GO" id="GO:0004844">
    <property type="term" value="F:uracil DNA N-glycosylase activity"/>
    <property type="evidence" value="ECO:0007669"/>
    <property type="project" value="UniProtKB-UniRule"/>
</dbReference>
<dbReference type="SMART" id="SM00987">
    <property type="entry name" value="UreE_C"/>
    <property type="match status" value="1"/>
</dbReference>
<keyword evidence="6 9" id="KW-0227">DNA damage</keyword>
<comment type="subcellular location">
    <subcellularLocation>
        <location evidence="9">Cytoplasm</location>
    </subcellularLocation>
</comment>
<evidence type="ECO:0000259" key="12">
    <source>
        <dbReference type="SMART" id="SM00986"/>
    </source>
</evidence>
<organism evidence="13 14">
    <name type="scientific">Taylorella equigenitalis (strain MCE9)</name>
    <dbReference type="NCBI Taxonomy" id="937774"/>
    <lineage>
        <taxon>Bacteria</taxon>
        <taxon>Pseudomonadati</taxon>
        <taxon>Pseudomonadota</taxon>
        <taxon>Betaproteobacteria</taxon>
        <taxon>Burkholderiales</taxon>
        <taxon>Alcaligenaceae</taxon>
        <taxon>Taylorella</taxon>
    </lineage>
</organism>
<dbReference type="NCBIfam" id="NF003588">
    <property type="entry name" value="PRK05254.1-1"/>
    <property type="match status" value="1"/>
</dbReference>
<dbReference type="EC" id="3.2.2.27" evidence="4 9"/>
<dbReference type="FunFam" id="3.40.470.10:FF:000001">
    <property type="entry name" value="Uracil-DNA glycosylase"/>
    <property type="match status" value="1"/>
</dbReference>
<dbReference type="PANTHER" id="PTHR11264:SF0">
    <property type="entry name" value="URACIL-DNA GLYCOSYLASE"/>
    <property type="match status" value="1"/>
</dbReference>
<dbReference type="SMART" id="SM00986">
    <property type="entry name" value="UDG"/>
    <property type="match status" value="1"/>
</dbReference>
<dbReference type="InterPro" id="IPR036895">
    <property type="entry name" value="Uracil-DNA_glycosylase-like_sf"/>
</dbReference>
<evidence type="ECO:0000256" key="11">
    <source>
        <dbReference type="RuleBase" id="RU003780"/>
    </source>
</evidence>
<evidence type="ECO:0000256" key="4">
    <source>
        <dbReference type="ARBA" id="ARBA00012030"/>
    </source>
</evidence>
<evidence type="ECO:0000313" key="14">
    <source>
        <dbReference type="Proteomes" id="UP000007472"/>
    </source>
</evidence>
<dbReference type="HAMAP" id="MF_00148">
    <property type="entry name" value="UDG"/>
    <property type="match status" value="1"/>
</dbReference>
<dbReference type="Proteomes" id="UP000007472">
    <property type="component" value="Chromosome"/>
</dbReference>
<dbReference type="Pfam" id="PF03167">
    <property type="entry name" value="UDG"/>
    <property type="match status" value="1"/>
</dbReference>
<feature type="active site" description="Proton acceptor" evidence="9 10">
    <location>
        <position position="66"/>
    </location>
</feature>
<dbReference type="InterPro" id="IPR018085">
    <property type="entry name" value="Ura-DNA_Glyclase_AS"/>
</dbReference>
<dbReference type="GO" id="GO:0097510">
    <property type="term" value="P:base-excision repair, AP site formation via deaminated base removal"/>
    <property type="evidence" value="ECO:0007669"/>
    <property type="project" value="TreeGrafter"/>
</dbReference>
<evidence type="ECO:0000256" key="1">
    <source>
        <dbReference type="ARBA" id="ARBA00001400"/>
    </source>
</evidence>
<comment type="catalytic activity">
    <reaction evidence="1 9 11">
        <text>Hydrolyzes single-stranded DNA or mismatched double-stranded DNA and polynucleotides, releasing free uracil.</text>
        <dbReference type="EC" id="3.2.2.27"/>
    </reaction>
</comment>
<proteinExistence type="inferred from homology"/>
<dbReference type="PANTHER" id="PTHR11264">
    <property type="entry name" value="URACIL-DNA GLYCOSYLASE"/>
    <property type="match status" value="1"/>
</dbReference>
<evidence type="ECO:0000256" key="10">
    <source>
        <dbReference type="PROSITE-ProRule" id="PRU10072"/>
    </source>
</evidence>
<comment type="function">
    <text evidence="2 9 11">Excises uracil residues from the DNA which can arise as a result of misincorporation of dUMP residues by DNA polymerase or due to deamination of cytosine.</text>
</comment>
<sequence>MNINNIHPSWKSFFDSQIELAYFDSLVSKIDNARSSTTVYPPEDMVFSAFKLTPLTEIKVVILGQDPYYNEGQAHGLAFSVQHGVALPPSLKNIFTELKNSVDNFKIPSHGCLESWAKQGVMLLNDVLTVEQGKPNSHKNWGWEIFTTNAISQINFSCQNVVFLLWGGNAKTKSKLIDKSKHLILESPHPSPLSAYRGFFGCNHFTKANNYLISHGMSPILWELK</sequence>
<dbReference type="EMBL" id="CP002456">
    <property type="protein sequence ID" value="ADU92425.1"/>
    <property type="molecule type" value="Genomic_DNA"/>
</dbReference>
<dbReference type="AlphaFoldDB" id="A0A654KJ40"/>
<gene>
    <name evidence="9" type="primary">ung</name>
    <name evidence="13" type="ordered locus">TEQUI_1512</name>
</gene>
<feature type="domain" description="Uracil-DNA glycosylase-like" evidence="12">
    <location>
        <begin position="51"/>
        <end position="212"/>
    </location>
</feature>
<dbReference type="NCBIfam" id="NF003592">
    <property type="entry name" value="PRK05254.1-5"/>
    <property type="match status" value="1"/>
</dbReference>
<dbReference type="CDD" id="cd10027">
    <property type="entry name" value="UDG-F1-like"/>
    <property type="match status" value="1"/>
</dbReference>
<dbReference type="InterPro" id="IPR002043">
    <property type="entry name" value="UDG_fam1"/>
</dbReference>
<comment type="similarity">
    <text evidence="3 9 11">Belongs to the uracil-DNA glycosylase (UDG) superfamily. UNG family.</text>
</comment>
<evidence type="ECO:0000256" key="6">
    <source>
        <dbReference type="ARBA" id="ARBA00022763"/>
    </source>
</evidence>
<dbReference type="KEGG" id="teq:TEQUI_1512"/>
<keyword evidence="9" id="KW-0963">Cytoplasm</keyword>
<evidence type="ECO:0000256" key="5">
    <source>
        <dbReference type="ARBA" id="ARBA00018429"/>
    </source>
</evidence>
<dbReference type="SUPFAM" id="SSF52141">
    <property type="entry name" value="Uracil-DNA glycosylase-like"/>
    <property type="match status" value="1"/>
</dbReference>
<protein>
    <recommendedName>
        <fullName evidence="5 9">Uracil-DNA glycosylase</fullName>
        <shortName evidence="9">UDG</shortName>
        <ecNumber evidence="4 9">3.2.2.27</ecNumber>
    </recommendedName>
</protein>
<evidence type="ECO:0000256" key="3">
    <source>
        <dbReference type="ARBA" id="ARBA00008184"/>
    </source>
</evidence>
<keyword evidence="7 9" id="KW-0378">Hydrolase</keyword>
<dbReference type="GO" id="GO:0005737">
    <property type="term" value="C:cytoplasm"/>
    <property type="evidence" value="ECO:0007669"/>
    <property type="project" value="UniProtKB-SubCell"/>
</dbReference>